<dbReference type="EC" id="2.4.1.131" evidence="4 14"/>
<evidence type="ECO:0000256" key="2">
    <source>
        <dbReference type="ARBA" id="ARBA00004922"/>
    </source>
</evidence>
<evidence type="ECO:0000313" key="17">
    <source>
        <dbReference type="EMBL" id="GAO48760.1"/>
    </source>
</evidence>
<feature type="domain" description="Glycosyl transferase family 1" evidence="15">
    <location>
        <begin position="324"/>
        <end position="498"/>
    </location>
</feature>
<evidence type="ECO:0000313" key="18">
    <source>
        <dbReference type="Proteomes" id="UP000033140"/>
    </source>
</evidence>
<reference evidence="17 18" key="3">
    <citation type="journal article" date="2015" name="Genome Announc.">
        <title>Draft Genome Sequence of the Archiascomycetous Yeast Saitoella complicata.</title>
        <authorList>
            <person name="Yamauchi K."/>
            <person name="Kondo S."/>
            <person name="Hamamoto M."/>
            <person name="Takahashi Y."/>
            <person name="Ogura Y."/>
            <person name="Hayashi T."/>
            <person name="Nishida H."/>
        </authorList>
    </citation>
    <scope>NUCLEOTIDE SEQUENCE [LARGE SCALE GENOMIC DNA]</scope>
    <source>
        <strain evidence="17 18">NRRL Y-17804</strain>
    </source>
</reference>
<feature type="transmembrane region" description="Helical" evidence="14">
    <location>
        <begin position="53"/>
        <end position="73"/>
    </location>
</feature>
<comment type="function">
    <text evidence="13 14">GDP-Man:Man(3)GlcNAc(2)-PP-Dol alpha-1,2-mannosyltransferase that operates in the biosynthetic pathway of dolichol-linked oligosaccharides, the glycan precursors employed in protein asparagine (N)-glycosylation. The assembly of dolichol-linked oligosaccharides begins on the cytosolic side of the endoplasmic reticulum membrane and finishes in its lumen. The sequential addition of sugars to dolichol pyrophosphate produces dolichol-linked oligosaccharides containing fourteen sugars, including two GlcNAcs, nine mannoses and three glucoses. Once assembled, the oligosaccharide is transferred from the lipid to nascent proteins by oligosaccharyltransferases. Catalyzes, on the cytoplasmic face of the endoplasmic reticulum, the addition of the fourth and fifth mannose residues to the dolichol-linked oligosaccharide chain, to produce Man(5)GlcNAc(2)-PP-dolichol core oligosaccharide.</text>
</comment>
<evidence type="ECO:0000256" key="3">
    <source>
        <dbReference type="ARBA" id="ARBA00009481"/>
    </source>
</evidence>
<reference evidence="17 18" key="1">
    <citation type="journal article" date="2011" name="J. Gen. Appl. Microbiol.">
        <title>Draft genome sequencing of the enigmatic yeast Saitoella complicata.</title>
        <authorList>
            <person name="Nishida H."/>
            <person name="Hamamoto M."/>
            <person name="Sugiyama J."/>
        </authorList>
    </citation>
    <scope>NUCLEOTIDE SEQUENCE [LARGE SCALE GENOMIC DNA]</scope>
    <source>
        <strain evidence="17 18">NRRL Y-17804</strain>
    </source>
</reference>
<evidence type="ECO:0000256" key="11">
    <source>
        <dbReference type="ARBA" id="ARBA00023136"/>
    </source>
</evidence>
<feature type="domain" description="ALG11 mannosyltransferase N-terminal" evidence="16">
    <location>
        <begin position="109"/>
        <end position="299"/>
    </location>
</feature>
<evidence type="ECO:0000256" key="6">
    <source>
        <dbReference type="ARBA" id="ARBA00022676"/>
    </source>
</evidence>
<keyword evidence="11 14" id="KW-0472">Membrane</keyword>
<dbReference type="CDD" id="cd03806">
    <property type="entry name" value="GT4_ALG11-like"/>
    <property type="match status" value="1"/>
</dbReference>
<dbReference type="AlphaFoldDB" id="A0A0E9NH73"/>
<evidence type="ECO:0000256" key="9">
    <source>
        <dbReference type="ARBA" id="ARBA00022824"/>
    </source>
</evidence>
<evidence type="ECO:0000256" key="13">
    <source>
        <dbReference type="ARBA" id="ARBA00056799"/>
    </source>
</evidence>
<dbReference type="InterPro" id="IPR031814">
    <property type="entry name" value="ALG11_N"/>
</dbReference>
<organism evidence="17 18">
    <name type="scientific">Saitoella complicata (strain BCRC 22490 / CBS 7301 / JCM 7358 / NBRC 10748 / NRRL Y-17804)</name>
    <dbReference type="NCBI Taxonomy" id="698492"/>
    <lineage>
        <taxon>Eukaryota</taxon>
        <taxon>Fungi</taxon>
        <taxon>Dikarya</taxon>
        <taxon>Ascomycota</taxon>
        <taxon>Taphrinomycotina</taxon>
        <taxon>Taphrinomycotina incertae sedis</taxon>
        <taxon>Saitoella</taxon>
    </lineage>
</organism>
<dbReference type="EMBL" id="BACD03000017">
    <property type="protein sequence ID" value="GAO48760.1"/>
    <property type="molecule type" value="Genomic_DNA"/>
</dbReference>
<evidence type="ECO:0000256" key="12">
    <source>
        <dbReference type="ARBA" id="ARBA00045065"/>
    </source>
</evidence>
<dbReference type="UniPathway" id="UPA00378"/>
<comment type="caution">
    <text evidence="17">The sequence shown here is derived from an EMBL/GenBank/DDBJ whole genome shotgun (WGS) entry which is preliminary data.</text>
</comment>
<keyword evidence="8 14" id="KW-0812">Transmembrane</keyword>
<sequence>MNCTVASGKQLSAARTDVTHVHIQHLYTSSVTMPREFRAPQPRAGKASSNLELYFSVFLFCSISSILLGYLALQGVKSVLGSRLRRRSVAVRNALKKRVTGRTKERPVVIGFFHPYCNAGGGGERVLWTAIRATQQEYPHVICAVYSGDIDAAAETILSKVQQRFGINLDTNRVEIVFLKKRHLVSAKRWPRFTLAGQSAGSIPLVYEAISALVPDIFIDTMGYAFTLPAVSFLLDIPVAAYVHYPTISTDMLEKVPSQRWAKLVYWRAFAKVYSWVGSAGDVVMTNSSWTRGHILSLWGKGRDPAVVYPPCDTKALRELDITKERERSILCLAQFRPEKDHALLLKAFAKLLKDVDPAMATGPEKVNLVLIGSVRGAEDAQRVESLKKLAQKLGVDVNVEFVCDAPWPEVIRRLGKAWVGANAMWNEHFGIGVVEYMAAGLIPVVHDSAGPKMDIVVPLDGQPTGFHATDEGSFAQAFHQALTLPKPEVNAMRARARAQSDKFSEKVFDDAWLDRTARLLELEIYNKETPYHQSLLQSPFAIPRSPVYYKFLHWPVSRILADLAPNAMQFAMQLPAFDAMPS</sequence>
<dbReference type="FunFam" id="3.40.50.2000:FF:000168">
    <property type="entry name" value="Alpha-1,2-mannosyltransferase (Alg11), putative"/>
    <property type="match status" value="1"/>
</dbReference>
<dbReference type="InterPro" id="IPR038013">
    <property type="entry name" value="ALG11"/>
</dbReference>
<dbReference type="Proteomes" id="UP000033140">
    <property type="component" value="Unassembled WGS sequence"/>
</dbReference>
<accession>A0A0E9NH73</accession>
<comment type="pathway">
    <text evidence="2 14">Protein modification; protein glycosylation.</text>
</comment>
<dbReference type="Pfam" id="PF00534">
    <property type="entry name" value="Glycos_transf_1"/>
    <property type="match status" value="1"/>
</dbReference>
<evidence type="ECO:0000256" key="10">
    <source>
        <dbReference type="ARBA" id="ARBA00022989"/>
    </source>
</evidence>
<dbReference type="PANTHER" id="PTHR45919:SF1">
    <property type="entry name" value="GDP-MAN:MAN(3)GLCNAC(2)-PP-DOL ALPHA-1,2-MANNOSYLTRANSFERASE"/>
    <property type="match status" value="1"/>
</dbReference>
<evidence type="ECO:0000256" key="5">
    <source>
        <dbReference type="ARBA" id="ARBA00022018"/>
    </source>
</evidence>
<evidence type="ECO:0000256" key="14">
    <source>
        <dbReference type="RuleBase" id="RU367051"/>
    </source>
</evidence>
<dbReference type="InterPro" id="IPR001296">
    <property type="entry name" value="Glyco_trans_1"/>
</dbReference>
<dbReference type="GO" id="GO:0006487">
    <property type="term" value="P:protein N-linked glycosylation"/>
    <property type="evidence" value="ECO:0007669"/>
    <property type="project" value="TreeGrafter"/>
</dbReference>
<comment type="similarity">
    <text evidence="3 14">Belongs to the glycosyltransferase group 1 family. Glycosyltransferase 4 subfamily.</text>
</comment>
<dbReference type="SUPFAM" id="SSF53756">
    <property type="entry name" value="UDP-Glycosyltransferase/glycogen phosphorylase"/>
    <property type="match status" value="1"/>
</dbReference>
<keyword evidence="9 14" id="KW-0256">Endoplasmic reticulum</keyword>
<dbReference type="STRING" id="698492.A0A0E9NH73"/>
<dbReference type="Pfam" id="PF15924">
    <property type="entry name" value="ALG11_N"/>
    <property type="match status" value="1"/>
</dbReference>
<dbReference type="OMA" id="ARLYGWV"/>
<protein>
    <recommendedName>
        <fullName evidence="5 14">GDP-Man:Man(3)GlcNAc(2)-PP-Dol alpha-1,2-mannosyltransferase</fullName>
        <ecNumber evidence="4 14">2.4.1.131</ecNumber>
    </recommendedName>
</protein>
<evidence type="ECO:0000256" key="8">
    <source>
        <dbReference type="ARBA" id="ARBA00022692"/>
    </source>
</evidence>
<comment type="subcellular location">
    <subcellularLocation>
        <location evidence="1">Endoplasmic reticulum membrane</location>
        <topology evidence="1">Single-pass membrane protein</topology>
    </subcellularLocation>
</comment>
<evidence type="ECO:0000256" key="4">
    <source>
        <dbReference type="ARBA" id="ARBA00012645"/>
    </source>
</evidence>
<keyword evidence="7 14" id="KW-0808">Transferase</keyword>
<comment type="catalytic activity">
    <reaction evidence="12 14">
        <text>an alpha-D-Man-(1-&gt;3)-[alpha-D-Man-(1-&gt;6)]-beta-D-Man-(1-&gt;4)-beta-D-GlcNAc-(1-&gt;4)-alpha-D-GlcNAc-diphospho-di-trans,poly-cis-dolichol + 2 GDP-alpha-D-mannose = an alpha-D-Man-(1-&gt;2)-alpha-D-Man-(1-&gt;2)-alpha-D-Man-(1-&gt;3)-[alpha-D-Man-(1-&gt;6)]-beta-D-Man-(1-&gt;4)-beta-D-GlcNAc-(1-&gt;4)-alpha-D-GlcNAc-diphospho-di-trans,poly-cis-dolichol + 2 GDP + 2 H(+)</text>
        <dbReference type="Rhea" id="RHEA:29523"/>
        <dbReference type="Rhea" id="RHEA-COMP:19515"/>
        <dbReference type="Rhea" id="RHEA-COMP:19516"/>
        <dbReference type="ChEBI" id="CHEBI:15378"/>
        <dbReference type="ChEBI" id="CHEBI:57527"/>
        <dbReference type="ChEBI" id="CHEBI:58189"/>
        <dbReference type="ChEBI" id="CHEBI:132511"/>
        <dbReference type="ChEBI" id="CHEBI:132515"/>
        <dbReference type="EC" id="2.4.1.131"/>
    </reaction>
    <physiologicalReaction direction="left-to-right" evidence="12 14">
        <dbReference type="Rhea" id="RHEA:29524"/>
    </physiologicalReaction>
</comment>
<keyword evidence="6 14" id="KW-0328">Glycosyltransferase</keyword>
<dbReference type="Gene3D" id="3.40.50.2000">
    <property type="entry name" value="Glycogen Phosphorylase B"/>
    <property type="match status" value="2"/>
</dbReference>
<dbReference type="GO" id="GO:0005789">
    <property type="term" value="C:endoplasmic reticulum membrane"/>
    <property type="evidence" value="ECO:0007669"/>
    <property type="project" value="UniProtKB-SubCell"/>
</dbReference>
<name>A0A0E9NH73_SAICN</name>
<keyword evidence="18" id="KW-1185">Reference proteome</keyword>
<evidence type="ECO:0000256" key="1">
    <source>
        <dbReference type="ARBA" id="ARBA00004389"/>
    </source>
</evidence>
<dbReference type="PANTHER" id="PTHR45919">
    <property type="entry name" value="GDP-MAN:MAN(3)GLCNAC(2)-PP-DOL ALPHA-1,2-MANNOSYLTRANSFERASE"/>
    <property type="match status" value="1"/>
</dbReference>
<keyword evidence="10 14" id="KW-1133">Transmembrane helix</keyword>
<dbReference type="GO" id="GO:0004377">
    <property type="term" value="F:GDP-Man:Man(3)GlcNAc(2)-PP-Dol alpha-1,2-mannosyltransferase activity"/>
    <property type="evidence" value="ECO:0007669"/>
    <property type="project" value="UniProtKB-UniRule"/>
</dbReference>
<proteinExistence type="inferred from homology"/>
<gene>
    <name evidence="17" type="ORF">G7K_2929-t1</name>
</gene>
<reference evidence="17 18" key="2">
    <citation type="journal article" date="2014" name="J. Gen. Appl. Microbiol.">
        <title>The early diverging ascomycetous budding yeast Saitoella complicata has three histone deacetylases belonging to the Clr6, Hos2, and Rpd3 lineages.</title>
        <authorList>
            <person name="Nishida H."/>
            <person name="Matsumoto T."/>
            <person name="Kondo S."/>
            <person name="Hamamoto M."/>
            <person name="Yoshikawa H."/>
        </authorList>
    </citation>
    <scope>NUCLEOTIDE SEQUENCE [LARGE SCALE GENOMIC DNA]</scope>
    <source>
        <strain evidence="17 18">NRRL Y-17804</strain>
    </source>
</reference>
<evidence type="ECO:0000256" key="7">
    <source>
        <dbReference type="ARBA" id="ARBA00022679"/>
    </source>
</evidence>
<evidence type="ECO:0000259" key="16">
    <source>
        <dbReference type="Pfam" id="PF15924"/>
    </source>
</evidence>
<evidence type="ECO:0000259" key="15">
    <source>
        <dbReference type="Pfam" id="PF00534"/>
    </source>
</evidence>